<gene>
    <name evidence="3" type="ORF">SUNI508_04417</name>
</gene>
<organism evidence="3 4">
    <name type="scientific">Seiridium unicorne</name>
    <dbReference type="NCBI Taxonomy" id="138068"/>
    <lineage>
        <taxon>Eukaryota</taxon>
        <taxon>Fungi</taxon>
        <taxon>Dikarya</taxon>
        <taxon>Ascomycota</taxon>
        <taxon>Pezizomycotina</taxon>
        <taxon>Sordariomycetes</taxon>
        <taxon>Xylariomycetidae</taxon>
        <taxon>Amphisphaeriales</taxon>
        <taxon>Sporocadaceae</taxon>
        <taxon>Seiridium</taxon>
    </lineage>
</organism>
<dbReference type="Gene3D" id="3.30.1330.40">
    <property type="entry name" value="RutC-like"/>
    <property type="match status" value="1"/>
</dbReference>
<dbReference type="Proteomes" id="UP001408356">
    <property type="component" value="Unassembled WGS sequence"/>
</dbReference>
<reference evidence="3 4" key="1">
    <citation type="journal article" date="2024" name="J. Plant Pathol.">
        <title>Sequence and assembly of the genome of Seiridium unicorne, isolate CBS 538.82, causal agent of cypress canker disease.</title>
        <authorList>
            <person name="Scali E."/>
            <person name="Rocca G.D."/>
            <person name="Danti R."/>
            <person name="Garbelotto M."/>
            <person name="Barberini S."/>
            <person name="Baroncelli R."/>
            <person name="Emiliani G."/>
        </authorList>
    </citation>
    <scope>NUCLEOTIDE SEQUENCE [LARGE SCALE GENOMIC DNA]</scope>
    <source>
        <strain evidence="3 4">BM-138-508</strain>
    </source>
</reference>
<keyword evidence="4" id="KW-1185">Reference proteome</keyword>
<name>A0ABR2V879_9PEZI</name>
<dbReference type="CDD" id="cd19101">
    <property type="entry name" value="AKR_unchar"/>
    <property type="match status" value="1"/>
</dbReference>
<dbReference type="PANTHER" id="PTHR43147:SF2">
    <property type="entry name" value="NADP-DEPENDENT OXIDOREDUCTASE DOMAIN-CONTAINING PROTEIN"/>
    <property type="match status" value="1"/>
</dbReference>
<dbReference type="Pfam" id="PF00248">
    <property type="entry name" value="Aldo_ket_red"/>
    <property type="match status" value="1"/>
</dbReference>
<evidence type="ECO:0000313" key="4">
    <source>
        <dbReference type="Proteomes" id="UP001408356"/>
    </source>
</evidence>
<dbReference type="InterPro" id="IPR035959">
    <property type="entry name" value="RutC-like_sf"/>
</dbReference>
<dbReference type="Gene3D" id="3.20.20.100">
    <property type="entry name" value="NADP-dependent oxidoreductase domain"/>
    <property type="match status" value="1"/>
</dbReference>
<dbReference type="Pfam" id="PF01042">
    <property type="entry name" value="Ribonuc_L-PSP"/>
    <property type="match status" value="1"/>
</dbReference>
<evidence type="ECO:0000313" key="3">
    <source>
        <dbReference type="EMBL" id="KAK9423123.1"/>
    </source>
</evidence>
<accession>A0ABR2V879</accession>
<protein>
    <submittedName>
        <fullName evidence="3">NADP-dependent oxidoreductase domain-containing protein</fullName>
    </submittedName>
</protein>
<dbReference type="SUPFAM" id="SSF55298">
    <property type="entry name" value="YjgF-like"/>
    <property type="match status" value="1"/>
</dbReference>
<evidence type="ECO:0000256" key="1">
    <source>
        <dbReference type="ARBA" id="ARBA00023002"/>
    </source>
</evidence>
<dbReference type="SUPFAM" id="SSF51430">
    <property type="entry name" value="NAD(P)-linked oxidoreductase"/>
    <property type="match status" value="1"/>
</dbReference>
<dbReference type="InterPro" id="IPR006175">
    <property type="entry name" value="YjgF/YER057c/UK114"/>
</dbReference>
<dbReference type="EMBL" id="JARVKF010000090">
    <property type="protein sequence ID" value="KAK9423123.1"/>
    <property type="molecule type" value="Genomic_DNA"/>
</dbReference>
<dbReference type="InterPro" id="IPR036812">
    <property type="entry name" value="NAD(P)_OxRdtase_dom_sf"/>
</dbReference>
<dbReference type="InterPro" id="IPR023210">
    <property type="entry name" value="NADP_OxRdtase_dom"/>
</dbReference>
<sequence>MDGSIVQPERTTIGGSLEIPRMINGLWQLAGGHDKDVNIVTASSAMDPLIKAGLSCFDMADHYGDAELVVGHHNQNSDAPITAFTKWCPPENGVKTFENAEKAIDLALSRLDQKTIALLQYHAWDYSDDTWIHNLTHLQALQNAGKIQHIGLTNTDAAHLQMLIDSGFAIATNQVPCSVIDLRVQRGRLNDVCLKNDVGLLCYGTLLGGFLSEKWVGQPEPSDINELNWSLRKYLRFIWAAGGWDAYQIVLKAVQRVAQKHSVPISAVATRYVLDIPSVKGVIVGSRLGANSEAYIMSNLKAFVFSLDDEDRELIAKAQEALKDLPGDCGDEYRRPPYLTAAGNLSDHLEETDKSRLVREAVEKGQRVEYSSGSKWEPIAGYCRAVRVGNTIHVSGTTSNSPVPALQNVGGSSAASQTVWILDIIENALKGLGSCMKDVVRTRIMVEDLKYTEEVSRAHGWRFSCEGILPANTLGQ</sequence>
<dbReference type="PANTHER" id="PTHR43147">
    <property type="entry name" value="PROTEIN TAS"/>
    <property type="match status" value="1"/>
</dbReference>
<feature type="domain" description="NADP-dependent oxidoreductase" evidence="2">
    <location>
        <begin position="21"/>
        <end position="318"/>
    </location>
</feature>
<keyword evidence="1" id="KW-0560">Oxidoreductase</keyword>
<evidence type="ECO:0000259" key="2">
    <source>
        <dbReference type="Pfam" id="PF00248"/>
    </source>
</evidence>
<comment type="caution">
    <text evidence="3">The sequence shown here is derived from an EMBL/GenBank/DDBJ whole genome shotgun (WGS) entry which is preliminary data.</text>
</comment>
<proteinExistence type="predicted"/>